<dbReference type="Proteomes" id="UP000663834">
    <property type="component" value="Unassembled WGS sequence"/>
</dbReference>
<sequence length="1117" mass="129836">MEPLLLRYSAVCNQLRRRQRILRIADFKEIFDDIVSYLNNISFNKRKTDGMNILTTVCDELASLNTFRLFDHLVLRNHPIFDYIGRTFEMLLTKSNHLQKISMIKPEEDCFSSTSYLITQLCLYQNDLVELFYGKISTEIFPVTEKPNPRDENIKKSDRQQSDEVTEKPNMKTACLPPNPRTARPIQNTKFDITKILGVRKFPHQLTKISKEIQIAPLVSQSNEIQLPARKFQDTFLTKIFFDQLICAIEDLSRNEYSSYHVKYKVIDQLVRLCSKLDVVNIILEPITKCLCSKYYDNAFQTIEWNQIQLNPKQLFFIDRCSQFLIQHDFLQEEKLADSLCKTIIDVTKFIFDKHFTAIDISVDSNGNGDKRIIMHALSCHIELLYHFSFTSTGRKSFLRSSIIDQLINLLEKNELAKDACETKYLFNADVKIVAYTVMLLYNLAYEKEVFQLLNQKDVENIFLNFKFAQDDTIQFAQDDAVQFAFTALSSIFKEETINENNKPDQLKNIYVQFLESTAAKSKQIRAAGVERNIKGKKNVKHVFVRGAFLDKLIRDIKHLATSSYAANEQRYKDAAQQIRVCSNEETNAVQPLLNPVITCLTSNDYLNVYKKIIVNEIKITKSYLPAKHLFFMRDCPAFIIQHDFKRQDEVAASLGIEILKKAEFIFQQNASYQNENQDNKKTRSIRNARIEAFLYYIKLLTHFSMAPCVRRGFLENTLIDEIIRILESETAYNLIDKTVNIKRLLVMQLIILLYNLAFNKQILSLLMNKNIINLCLRLRLIKNEMIQYISEALIIRLKPTRIDGIVNPQSLTKFCMEYLEISVKEPRRSYQGIKLNSMLRVLEIFLGNDLVQKAVIEEKEGLLNLVKCACVVSVDNANWNTIKKIRLFSLKIIWKLLSVAPALSKKLKSNDKFVDHLLTFVDVVSPKEKKIPSRIIWKLGDEETIRLEQVEKKKQLGKDDHRDDTDVTSDNQLSSIEPWDDSVPFDIIMSFSDDSSEKSLCRKIYNQLKKSEKKVYFEQQGKHRLESMKKAIMKNKLFLICLSTKYRTSKTCMAEIELAFRKGCPIIPIIVGKNFKLKGWLNHLIGKRETIDFKQNIFDDAFAQLITEINKIKPSD</sequence>
<organism evidence="3 4">
    <name type="scientific">Rotaria magnacalcarata</name>
    <dbReference type="NCBI Taxonomy" id="392030"/>
    <lineage>
        <taxon>Eukaryota</taxon>
        <taxon>Metazoa</taxon>
        <taxon>Spiralia</taxon>
        <taxon>Gnathifera</taxon>
        <taxon>Rotifera</taxon>
        <taxon>Eurotatoria</taxon>
        <taxon>Bdelloidea</taxon>
        <taxon>Philodinida</taxon>
        <taxon>Philodinidae</taxon>
        <taxon>Rotaria</taxon>
    </lineage>
</organism>
<evidence type="ECO:0000313" key="4">
    <source>
        <dbReference type="Proteomes" id="UP000663834"/>
    </source>
</evidence>
<dbReference type="SUPFAM" id="SSF52200">
    <property type="entry name" value="Toll/Interleukin receptor TIR domain"/>
    <property type="match status" value="1"/>
</dbReference>
<dbReference type="OrthoDB" id="10055975at2759"/>
<dbReference type="Pfam" id="PF13676">
    <property type="entry name" value="TIR_2"/>
    <property type="match status" value="1"/>
</dbReference>
<name>A0A815HEQ1_9BILA</name>
<dbReference type="Gene3D" id="3.40.50.10140">
    <property type="entry name" value="Toll/interleukin-1 receptor homology (TIR) domain"/>
    <property type="match status" value="1"/>
</dbReference>
<evidence type="ECO:0000313" key="3">
    <source>
        <dbReference type="EMBL" id="CAF1351171.1"/>
    </source>
</evidence>
<dbReference type="AlphaFoldDB" id="A0A815HEQ1"/>
<comment type="caution">
    <text evidence="3">The sequence shown here is derived from an EMBL/GenBank/DDBJ whole genome shotgun (WGS) entry which is preliminary data.</text>
</comment>
<dbReference type="EMBL" id="CAJNOW010002448">
    <property type="protein sequence ID" value="CAF1351171.1"/>
    <property type="molecule type" value="Genomic_DNA"/>
</dbReference>
<feature type="compositionally biased region" description="Basic and acidic residues" evidence="1">
    <location>
        <begin position="147"/>
        <end position="170"/>
    </location>
</feature>
<proteinExistence type="predicted"/>
<evidence type="ECO:0000259" key="2">
    <source>
        <dbReference type="Pfam" id="PF13676"/>
    </source>
</evidence>
<dbReference type="InterPro" id="IPR000157">
    <property type="entry name" value="TIR_dom"/>
</dbReference>
<accession>A0A815HEQ1</accession>
<feature type="domain" description="TIR" evidence="2">
    <location>
        <begin position="991"/>
        <end position="1107"/>
    </location>
</feature>
<dbReference type="GO" id="GO:0007165">
    <property type="term" value="P:signal transduction"/>
    <property type="evidence" value="ECO:0007669"/>
    <property type="project" value="InterPro"/>
</dbReference>
<dbReference type="PANTHER" id="PTHR46270:SF2">
    <property type="entry name" value="TIR DOMAIN-CONTAINING PROTEIN"/>
    <property type="match status" value="1"/>
</dbReference>
<reference evidence="3" key="1">
    <citation type="submission" date="2021-02" db="EMBL/GenBank/DDBJ databases">
        <authorList>
            <person name="Nowell W R."/>
        </authorList>
    </citation>
    <scope>NUCLEOTIDE SEQUENCE</scope>
</reference>
<feature type="region of interest" description="Disordered" evidence="1">
    <location>
        <begin position="144"/>
        <end position="179"/>
    </location>
</feature>
<dbReference type="InterPro" id="IPR035897">
    <property type="entry name" value="Toll_tir_struct_dom_sf"/>
</dbReference>
<protein>
    <recommendedName>
        <fullName evidence="2">TIR domain-containing protein</fullName>
    </recommendedName>
</protein>
<gene>
    <name evidence="3" type="ORF">KQP761_LOCUS7247</name>
</gene>
<evidence type="ECO:0000256" key="1">
    <source>
        <dbReference type="SAM" id="MobiDB-lite"/>
    </source>
</evidence>
<dbReference type="PANTHER" id="PTHR46270">
    <property type="entry name" value="ARMADILLO-TYPE FOLD-RELATED"/>
    <property type="match status" value="1"/>
</dbReference>